<dbReference type="InterPro" id="IPR049552">
    <property type="entry name" value="PKS_DH_N"/>
</dbReference>
<dbReference type="Gene3D" id="3.40.50.1110">
    <property type="entry name" value="SGNH hydrolase"/>
    <property type="match status" value="1"/>
</dbReference>
<reference evidence="15 16" key="1">
    <citation type="submission" date="2024-06" db="EMBL/GenBank/DDBJ databases">
        <title>The Natural Products Discovery Center: Release of the First 8490 Sequenced Strains for Exploring Actinobacteria Biosynthetic Diversity.</title>
        <authorList>
            <person name="Kalkreuter E."/>
            <person name="Kautsar S.A."/>
            <person name="Yang D."/>
            <person name="Bader C.D."/>
            <person name="Teijaro C.N."/>
            <person name="Fluegel L."/>
            <person name="Davis C.M."/>
            <person name="Simpson J.R."/>
            <person name="Lauterbach L."/>
            <person name="Steele A.D."/>
            <person name="Gui C."/>
            <person name="Meng S."/>
            <person name="Li G."/>
            <person name="Viehrig K."/>
            <person name="Ye F."/>
            <person name="Su P."/>
            <person name="Kiefer A.F."/>
            <person name="Nichols A."/>
            <person name="Cepeda A.J."/>
            <person name="Yan W."/>
            <person name="Fan B."/>
            <person name="Jiang Y."/>
            <person name="Adhikari A."/>
            <person name="Zheng C.-J."/>
            <person name="Schuster L."/>
            <person name="Cowan T.M."/>
            <person name="Smanski M.J."/>
            <person name="Chevrette M.G."/>
            <person name="De Carvalho L.P.S."/>
            <person name="Shen B."/>
        </authorList>
    </citation>
    <scope>NUCLEOTIDE SEQUENCE [LARGE SCALE GENOMIC DNA]</scope>
    <source>
        <strain evidence="15 16">NPDC046838</strain>
    </source>
</reference>
<dbReference type="PANTHER" id="PTHR43775:SF51">
    <property type="entry name" value="INACTIVE PHENOLPHTHIOCEROL SYNTHESIS POLYKETIDE SYNTHASE TYPE I PKS1-RELATED"/>
    <property type="match status" value="1"/>
</dbReference>
<dbReference type="Gene3D" id="3.30.70.3290">
    <property type="match status" value="1"/>
</dbReference>
<dbReference type="Gene3D" id="3.40.50.1000">
    <property type="entry name" value="HAD superfamily/HAD-like"/>
    <property type="match status" value="1"/>
</dbReference>
<dbReference type="Gene3D" id="3.40.47.10">
    <property type="match status" value="1"/>
</dbReference>
<feature type="region of interest" description="N-terminal hotdog fold" evidence="9">
    <location>
        <begin position="925"/>
        <end position="1049"/>
    </location>
</feature>
<dbReference type="SUPFAM" id="SSF53901">
    <property type="entry name" value="Thiolase-like"/>
    <property type="match status" value="1"/>
</dbReference>
<dbReference type="InterPro" id="IPR023213">
    <property type="entry name" value="CAT-like_dom_sf"/>
</dbReference>
<dbReference type="Pfam" id="PF16197">
    <property type="entry name" value="KAsynt_C_assoc"/>
    <property type="match status" value="1"/>
</dbReference>
<dbReference type="SMART" id="SM00822">
    <property type="entry name" value="PKS_KR"/>
    <property type="match status" value="1"/>
</dbReference>
<feature type="domain" description="PKS/mFAS DH" evidence="14">
    <location>
        <begin position="925"/>
        <end position="1203"/>
    </location>
</feature>
<dbReference type="SUPFAM" id="SSF55729">
    <property type="entry name" value="Acyl-CoA N-acyltransferases (Nat)"/>
    <property type="match status" value="1"/>
</dbReference>
<evidence type="ECO:0000256" key="2">
    <source>
        <dbReference type="ARBA" id="ARBA00004792"/>
    </source>
</evidence>
<dbReference type="Pfam" id="PF00550">
    <property type="entry name" value="PP-binding"/>
    <property type="match status" value="1"/>
</dbReference>
<comment type="cofactor">
    <cofactor evidence="1">
        <name>pantetheine 4'-phosphate</name>
        <dbReference type="ChEBI" id="CHEBI:47942"/>
    </cofactor>
</comment>
<dbReference type="SUPFAM" id="SSF47336">
    <property type="entry name" value="ACP-like"/>
    <property type="match status" value="1"/>
</dbReference>
<keyword evidence="8" id="KW-0012">Acyltransferase</keyword>
<dbReference type="InterPro" id="IPR050091">
    <property type="entry name" value="PKS_NRPS_Biosynth_Enz"/>
</dbReference>
<comment type="pathway">
    <text evidence="2">Antibiotic biosynthesis.</text>
</comment>
<dbReference type="EMBL" id="JBEYXV010000015">
    <property type="protein sequence ID" value="MEU6824494.1"/>
    <property type="molecule type" value="Genomic_DNA"/>
</dbReference>
<dbReference type="InterPro" id="IPR020807">
    <property type="entry name" value="PKS_DH"/>
</dbReference>
<dbReference type="InterPro" id="IPR010033">
    <property type="entry name" value="HAD_SF_ppase_IIIC"/>
</dbReference>
<evidence type="ECO:0000256" key="5">
    <source>
        <dbReference type="ARBA" id="ARBA00022679"/>
    </source>
</evidence>
<dbReference type="InterPro" id="IPR009081">
    <property type="entry name" value="PP-bd_ACP"/>
</dbReference>
<dbReference type="Pfam" id="PF21089">
    <property type="entry name" value="PKS_DH_N"/>
    <property type="match status" value="1"/>
</dbReference>
<feature type="region of interest" description="Disordered" evidence="10">
    <location>
        <begin position="1947"/>
        <end position="1967"/>
    </location>
</feature>
<evidence type="ECO:0000256" key="9">
    <source>
        <dbReference type="PROSITE-ProRule" id="PRU01363"/>
    </source>
</evidence>
<dbReference type="Gene3D" id="3.30.559.10">
    <property type="entry name" value="Chloramphenicol acetyltransferase-like domain"/>
    <property type="match status" value="1"/>
</dbReference>
<dbReference type="Pfam" id="PF08659">
    <property type="entry name" value="KR"/>
    <property type="match status" value="1"/>
</dbReference>
<keyword evidence="4" id="KW-0597">Phosphoprotein</keyword>
<dbReference type="NCBIfam" id="TIGR01686">
    <property type="entry name" value="FkbH"/>
    <property type="match status" value="1"/>
</dbReference>
<evidence type="ECO:0000256" key="4">
    <source>
        <dbReference type="ARBA" id="ARBA00022553"/>
    </source>
</evidence>
<keyword evidence="16" id="KW-1185">Reference proteome</keyword>
<dbReference type="Pfam" id="PF14765">
    <property type="entry name" value="PS-DH"/>
    <property type="match status" value="1"/>
</dbReference>
<dbReference type="InterPro" id="IPR036291">
    <property type="entry name" value="NAD(P)-bd_dom_sf"/>
</dbReference>
<evidence type="ECO:0000256" key="1">
    <source>
        <dbReference type="ARBA" id="ARBA00001957"/>
    </source>
</evidence>
<evidence type="ECO:0000313" key="16">
    <source>
        <dbReference type="Proteomes" id="UP001551176"/>
    </source>
</evidence>
<dbReference type="InterPro" id="IPR042104">
    <property type="entry name" value="PKS_dehydratase_sf"/>
</dbReference>
<protein>
    <submittedName>
        <fullName evidence="15">HAD-IIIC family phosphatase</fullName>
    </submittedName>
</protein>
<keyword evidence="7" id="KW-0511">Multifunctional enzyme</keyword>
<dbReference type="InterPro" id="IPR001227">
    <property type="entry name" value="Ac_transferase_dom_sf"/>
</dbReference>
<dbReference type="InterPro" id="IPR018201">
    <property type="entry name" value="Ketoacyl_synth_AS"/>
</dbReference>
<evidence type="ECO:0000259" key="11">
    <source>
        <dbReference type="PROSITE" id="PS50075"/>
    </source>
</evidence>
<comment type="caution">
    <text evidence="15">The sequence shown here is derived from an EMBL/GenBank/DDBJ whole genome shotgun (WGS) entry which is preliminary data.</text>
</comment>
<dbReference type="InterPro" id="IPR013968">
    <property type="entry name" value="PKS_KR"/>
</dbReference>
<feature type="domain" description="N-acetyltransferase" evidence="12">
    <location>
        <begin position="2615"/>
        <end position="2763"/>
    </location>
</feature>
<dbReference type="InterPro" id="IPR001242">
    <property type="entry name" value="Condensation_dom"/>
</dbReference>
<gene>
    <name evidence="15" type="ORF">ABZ921_28010</name>
</gene>
<sequence length="2780" mass="293141">MPTESELLQYLKAVSQELHATRGRLQTLEDRRSEPVAIVGMSCRLPGGVSSPDHLWDVVLKGEDMIGNFPDDRGWDVDALYDPEPGNPGKTYTRSGGFLHDAADFDPAFFGITPREAHGMDPQHRLMLEASWQALESAGINPQTLKDTATGVFAGSFHHDYDPGGGSVGSLVSGRVSYALGLQGPAVTVDTACSSSLVALHQAVQSLRDGECTLALAGGVTVLSTPGVFIEFSRQRGLAADGRCKSYATAADGTGWGEGVAVLALERLSDAERNGHRVLAVVRSSAVNQDGASNGQTAPNGPAQQRVIQDALAAAQLGSADVDVVEGHGTGTTLGDPIEAQALLATYGQGRDVERPLWLGSVKSNIGHTQAAAGVAGIIKMVQAMRHGIMPGTLHVDEPSHHVDWTEGQVRLLTENRPWPEGDRPRRAGVSSFGYSGTNAHVILEAAPAPQEGVQAAESAPLDDGALVPWVLSARSEAALAGQAERLLARLDEGGALGPGLELGLRDVGFTLASGRAVLEHRAVVLGSDLDELTAHLEELAAGHEASGVVAGRAAANASGGAVFVFPGQGSQWVGMARELLVFSPVFAARMAECGAALEPFVDGWSLLDVVREGDEELLRRVDVVQPVLFAVMVSLAELWRSLGVRPAAVVGHSQGEIAAACVAGALSLSDAARVVALRSRAIVRLAGRGGMVSVLAPEDQVVGRLTAGLQVAVVNGPEQVVVSGSPDELDAFMAACEADGVQVRRIAVDYASHSPQVEDLRDELLEVLGEIEPRSSQVPLFSTVTGDVIDTAVMDAEYWFTNLRQTVRFDSALHHLLEAGHRVFVESSPHPVLLGAVVQNADHLRTTGVTAVGTLRRNEDEKAQLLRGLAEVFVAGIDVNWSPWLAGGELVDLPTYAFQRRRYWQPAAAASADLGSAGLEAVRHPLLGAAVGLADSDDVVLTGRLSRAAQPWLSDHAVFGTVILPGTAFVEMALRAADEVGCDTVRDLTLTAPLQLPEQGEVDIQVQIGGADGAGRPLDVYARPRRSDGTGAWTRHASALLVADAGATADVTDNPLYGAAWPPAGAERLDAATHYDTMADAGLEYGPAFQGLSDVWRLDGEILAQVALPGRQAEEARRFGAHPALLDAALQAAAVDGLDGATPLPFSFGAVTLHSRGANEVRVRIVPTGDDTFTVEAADPSGTPVARIDSLLVRPVTAGDLATPDNSTQSLLSLAWSPYAPGDSGKAAGPATPGTSDVTVLDITATATTTAAAADEDAAARARTVLHDTLVRVQEWLARDRPASARLVVLTRRAVLTGVEAPDAALDLAHASVWGLARAARAENPGRVLLVDTDTDTDTDTAGLDADTLAEVLRSGAHELALRDGQLYVPALRAQDAHTAPGASPATALGTGTVLITGGTSGLGAQVARHAARLGARHLLLLSRRGPAGDGVAALSDELTAAGARVTVVACDAADREQLARVLRDLPQEYPLTAVIHAAGVLRDAVVESIDADGLDAVLRPKTDGVWNLHTLTAGSELSAFVVFSSLAGVLGGAGQGSYAAANAFLDALMQQRRGAGLPGLSLAWGLWAEATGMTGHLGDADLERINRGGVAALSTEQGLALLDAALTRDADDALLLAAALNEPVLRTTEPALLPPLLVGLFPPRRRLAGSRQGRPADAGGRLSLDSRDAVVDRLRYRFAATMGFDTDELDAGAALVGQGLDSVMAMQIRSLIEADFGQSVPIASLFNGASVDSVADQLIAGAEGAAGAASDGATEGEAVEEITDEVVEEVVRHPATRDVVRLLRAEQHGTPAVTHHIGLAVRLTAPTTPERLAEVVSSLAARHAALRTAIVQDADGGQQLEVRRSLDVDLVRWSDVAEDTDVDERLCALMEPPFDLATAPLWRFELLARPSGEQVLVFGAHHAVSDLASLMLVAHGLGAGLAGAEPPAAVTNRDIDLLLRAQGGSDAQSGTQAGTHSGTQAGAGGDWRADFVGARRLDLELAAPRPAQRSFRSAMHLADLPQDLQERVEGRARGLGITPAAFWLGALTAHLARLRDRDRFVLAVPVDTRMHVSALDAVGYFGLPIPYAAQVDATDTAEDVLRRTDSRLSRVLERGVTFFDAMSALVQEGLYRQDAPLVEVYFNYMPPQAGAAEGLHIVPAGTGYSDLDLMVTVMPGLGKVGLEYNADVLDDAACASLAEEFLNLAEQFAADASTPATATASAPRTGTDVPEQLTPAPQETEAPPAIEADTPPAPTPQIALAATFALGNLPAMLSYAVRDAGAEGGPLDVAEAPYHQVLASLHDPGSVFVDASTAVGLVLLRPGDLTRFTDAGSGPEDVLLAQLADEYPAALRSLAERTRKPLVVAFLPESADDGRPRDWERQVTARLVDVPGIAVLPSDTWTGDDYPVADVFDAHTDAVAHLPFQDEFQALVALRLADVIRQVGRRAPKVIVVDGDETLWSGIAGEVGPENVDFTGARALLAARLLQWREAGVLLAMVSNNDEETVHRILDRPDSPLRREHFAAISAAWEPKWTRIVKIADELRLGLDSFLFLDDNPVEIAGVRAQLPEVLCLTCPSADELADFVARLWPMVPRAATAEDSARADFYRQEQVRDEARAQLGFAEFLENLRLELDIEPVTEETAERTIQLSRRTNQFNLRPRRLDPAELAGLRQSGEVWTATARDRFGAYGQIGVLAVTVDGDALEVVAWMMSCRVLGRGVEDRLLQWLADRAEAHGCTTVRLIADNTPRNIPARRLVSRLGGGDVDAPRLETAVGLVQLREFRSWDSASDHAAEDSNA</sequence>
<dbReference type="PROSITE" id="PS52004">
    <property type="entry name" value="KS3_2"/>
    <property type="match status" value="1"/>
</dbReference>
<dbReference type="Gene3D" id="1.10.1200.10">
    <property type="entry name" value="ACP-like"/>
    <property type="match status" value="1"/>
</dbReference>
<evidence type="ECO:0000256" key="6">
    <source>
        <dbReference type="ARBA" id="ARBA00023194"/>
    </source>
</evidence>
<dbReference type="SUPFAM" id="SSF56784">
    <property type="entry name" value="HAD-like"/>
    <property type="match status" value="1"/>
</dbReference>
<dbReference type="Pfam" id="PF22953">
    <property type="entry name" value="SpnB_Rossmann"/>
    <property type="match status" value="1"/>
</dbReference>
<accession>A0ABV3BU10</accession>
<dbReference type="InterPro" id="IPR016035">
    <property type="entry name" value="Acyl_Trfase/lysoPLipase"/>
</dbReference>
<dbReference type="InterPro" id="IPR014031">
    <property type="entry name" value="Ketoacyl_synth_C"/>
</dbReference>
<dbReference type="InterPro" id="IPR020841">
    <property type="entry name" value="PKS_Beta-ketoAc_synthase_dom"/>
</dbReference>
<dbReference type="SMART" id="SM00823">
    <property type="entry name" value="PKS_PP"/>
    <property type="match status" value="1"/>
</dbReference>
<dbReference type="Pfam" id="PF02801">
    <property type="entry name" value="Ketoacyl-synt_C"/>
    <property type="match status" value="1"/>
</dbReference>
<dbReference type="InterPro" id="IPR020806">
    <property type="entry name" value="PKS_PP-bd"/>
</dbReference>
<dbReference type="InterPro" id="IPR032821">
    <property type="entry name" value="PKS_assoc"/>
</dbReference>
<dbReference type="SUPFAM" id="SSF52151">
    <property type="entry name" value="FabD/lysophospholipase-like"/>
    <property type="match status" value="1"/>
</dbReference>
<dbReference type="PANTHER" id="PTHR43775">
    <property type="entry name" value="FATTY ACID SYNTHASE"/>
    <property type="match status" value="1"/>
</dbReference>
<dbReference type="Proteomes" id="UP001551176">
    <property type="component" value="Unassembled WGS sequence"/>
</dbReference>
<dbReference type="InterPro" id="IPR016181">
    <property type="entry name" value="Acyl_CoA_acyltransferase"/>
</dbReference>
<dbReference type="InterPro" id="IPR016036">
    <property type="entry name" value="Malonyl_transacylase_ACP-bd"/>
</dbReference>
<evidence type="ECO:0000259" key="14">
    <source>
        <dbReference type="PROSITE" id="PS52019"/>
    </source>
</evidence>
<feature type="region of interest" description="Disordered" evidence="10">
    <location>
        <begin position="2195"/>
        <end position="2231"/>
    </location>
</feature>
<dbReference type="SMART" id="SM00826">
    <property type="entry name" value="PKS_DH"/>
    <property type="match status" value="1"/>
</dbReference>
<dbReference type="RefSeq" id="WP_359353888.1">
    <property type="nucleotide sequence ID" value="NZ_JBEYXV010000015.1"/>
</dbReference>
<dbReference type="PROSITE" id="PS51186">
    <property type="entry name" value="GNAT"/>
    <property type="match status" value="1"/>
</dbReference>
<dbReference type="InterPro" id="IPR055123">
    <property type="entry name" value="SpnB-like_Rossmann"/>
</dbReference>
<feature type="active site" description="Proton acceptor; for dehydratase activity" evidence="9">
    <location>
        <position position="957"/>
    </location>
</feature>
<keyword evidence="6" id="KW-0045">Antibiotic biosynthesis</keyword>
<feature type="compositionally biased region" description="Low complexity" evidence="10">
    <location>
        <begin position="2217"/>
        <end position="2230"/>
    </location>
</feature>
<dbReference type="PROSITE" id="PS52019">
    <property type="entry name" value="PKS_MFAS_DH"/>
    <property type="match status" value="1"/>
</dbReference>
<dbReference type="SUPFAM" id="SSF55048">
    <property type="entry name" value="Probable ACP-binding domain of malonyl-CoA ACP transacylase"/>
    <property type="match status" value="1"/>
</dbReference>
<dbReference type="InterPro" id="IPR036412">
    <property type="entry name" value="HAD-like_sf"/>
</dbReference>
<dbReference type="InterPro" id="IPR049551">
    <property type="entry name" value="PKS_DH_C"/>
</dbReference>
<feature type="region of interest" description="C-terminal hotdog fold" evidence="9">
    <location>
        <begin position="1067"/>
        <end position="1203"/>
    </location>
</feature>
<dbReference type="Pfam" id="PF00698">
    <property type="entry name" value="Acyl_transf_1"/>
    <property type="match status" value="1"/>
</dbReference>
<dbReference type="InterPro" id="IPR036736">
    <property type="entry name" value="ACP-like_sf"/>
</dbReference>
<dbReference type="SUPFAM" id="SSF52777">
    <property type="entry name" value="CoA-dependent acyltransferases"/>
    <property type="match status" value="2"/>
</dbReference>
<evidence type="ECO:0000256" key="7">
    <source>
        <dbReference type="ARBA" id="ARBA00023268"/>
    </source>
</evidence>
<dbReference type="PROSITE" id="PS50075">
    <property type="entry name" value="CARRIER"/>
    <property type="match status" value="1"/>
</dbReference>
<dbReference type="Gene3D" id="3.10.129.110">
    <property type="entry name" value="Polyketide synthase dehydratase"/>
    <property type="match status" value="1"/>
</dbReference>
<keyword evidence="5" id="KW-0808">Transferase</keyword>
<evidence type="ECO:0000256" key="8">
    <source>
        <dbReference type="ARBA" id="ARBA00023315"/>
    </source>
</evidence>
<dbReference type="InterPro" id="IPR057326">
    <property type="entry name" value="KR_dom"/>
</dbReference>
<evidence type="ECO:0000256" key="3">
    <source>
        <dbReference type="ARBA" id="ARBA00022450"/>
    </source>
</evidence>
<feature type="compositionally biased region" description="Polar residues" evidence="10">
    <location>
        <begin position="1947"/>
        <end position="1962"/>
    </location>
</feature>
<dbReference type="CDD" id="cd00833">
    <property type="entry name" value="PKS"/>
    <property type="match status" value="1"/>
</dbReference>
<dbReference type="Gene3D" id="3.40.366.10">
    <property type="entry name" value="Malonyl-Coenzyme A Acyl Carrier Protein, domain 2"/>
    <property type="match status" value="1"/>
</dbReference>
<organism evidence="15 16">
    <name type="scientific">Streptomyces atriruber</name>
    <dbReference type="NCBI Taxonomy" id="545121"/>
    <lineage>
        <taxon>Bacteria</taxon>
        <taxon>Bacillati</taxon>
        <taxon>Actinomycetota</taxon>
        <taxon>Actinomycetes</taxon>
        <taxon>Kitasatosporales</taxon>
        <taxon>Streptomycetaceae</taxon>
        <taxon>Streptomyces</taxon>
    </lineage>
</organism>
<dbReference type="PROSITE" id="PS00606">
    <property type="entry name" value="KS3_1"/>
    <property type="match status" value="1"/>
</dbReference>
<dbReference type="InterPro" id="IPR014043">
    <property type="entry name" value="Acyl_transferase_dom"/>
</dbReference>
<feature type="active site" description="Proton donor; for dehydratase activity" evidence="9">
    <location>
        <position position="1128"/>
    </location>
</feature>
<dbReference type="Gene3D" id="3.40.50.720">
    <property type="entry name" value="NAD(P)-binding Rossmann-like Domain"/>
    <property type="match status" value="1"/>
</dbReference>
<dbReference type="Gene3D" id="3.30.559.30">
    <property type="entry name" value="Nonribosomal peptide synthetase, condensation domain"/>
    <property type="match status" value="1"/>
</dbReference>
<dbReference type="InterPro" id="IPR023214">
    <property type="entry name" value="HAD_sf"/>
</dbReference>
<dbReference type="Pfam" id="PF00668">
    <property type="entry name" value="Condensation"/>
    <property type="match status" value="1"/>
</dbReference>
<proteinExistence type="predicted"/>
<name>A0ABV3BU10_9ACTN</name>
<dbReference type="InterPro" id="IPR010037">
    <property type="entry name" value="FkbH_domain"/>
</dbReference>
<dbReference type="InterPro" id="IPR036514">
    <property type="entry name" value="SGNH_hydro_sf"/>
</dbReference>
<evidence type="ECO:0000313" key="15">
    <source>
        <dbReference type="EMBL" id="MEU6824494.1"/>
    </source>
</evidence>
<evidence type="ECO:0000256" key="10">
    <source>
        <dbReference type="SAM" id="MobiDB-lite"/>
    </source>
</evidence>
<dbReference type="InterPro" id="IPR000182">
    <property type="entry name" value="GNAT_dom"/>
</dbReference>
<keyword evidence="3" id="KW-0596">Phosphopantetheine</keyword>
<feature type="compositionally biased region" description="Low complexity" evidence="10">
    <location>
        <begin position="2195"/>
        <end position="2205"/>
    </location>
</feature>
<dbReference type="InterPro" id="IPR016039">
    <property type="entry name" value="Thiolase-like"/>
</dbReference>
<dbReference type="Pfam" id="PF00109">
    <property type="entry name" value="ketoacyl-synt"/>
    <property type="match status" value="1"/>
</dbReference>
<dbReference type="SUPFAM" id="SSF51735">
    <property type="entry name" value="NAD(P)-binding Rossmann-fold domains"/>
    <property type="match status" value="2"/>
</dbReference>
<dbReference type="NCBIfam" id="TIGR01681">
    <property type="entry name" value="HAD-SF-IIIC"/>
    <property type="match status" value="1"/>
</dbReference>
<evidence type="ECO:0000259" key="13">
    <source>
        <dbReference type="PROSITE" id="PS52004"/>
    </source>
</evidence>
<dbReference type="InterPro" id="IPR014030">
    <property type="entry name" value="Ketoacyl_synth_N"/>
</dbReference>
<dbReference type="InterPro" id="IPR049900">
    <property type="entry name" value="PKS_mFAS_DH"/>
</dbReference>
<dbReference type="SMART" id="SM00825">
    <property type="entry name" value="PKS_KS"/>
    <property type="match status" value="1"/>
</dbReference>
<dbReference type="Gene3D" id="3.40.630.30">
    <property type="match status" value="1"/>
</dbReference>
<feature type="domain" description="Carrier" evidence="11">
    <location>
        <begin position="1667"/>
        <end position="1744"/>
    </location>
</feature>
<feature type="domain" description="Ketosynthase family 3 (KS3)" evidence="13">
    <location>
        <begin position="33"/>
        <end position="446"/>
    </location>
</feature>
<dbReference type="CDD" id="cd08956">
    <property type="entry name" value="KR_3_FAS_SDR_x"/>
    <property type="match status" value="1"/>
</dbReference>
<evidence type="ECO:0000259" key="12">
    <source>
        <dbReference type="PROSITE" id="PS51186"/>
    </source>
</evidence>
<dbReference type="SMART" id="SM00827">
    <property type="entry name" value="PKS_AT"/>
    <property type="match status" value="1"/>
</dbReference>